<keyword evidence="2" id="KW-1185">Reference proteome</keyword>
<sequence>MMIGLLASEGAAVAIDTRLDWRGLPRRHGVPIKLRPADARSWLISYTAQSCPAVVITERAAGDDSVLPLPFALTEHNGSPHDDARGLGPRRKKCGTRTGLRERSKWFVRPREVQCSPEE</sequence>
<protein>
    <submittedName>
        <fullName evidence="1">Uncharacterized protein</fullName>
    </submittedName>
</protein>
<reference evidence="1" key="1">
    <citation type="submission" date="2020-05" db="EMBL/GenBank/DDBJ databases">
        <title>Large-scale comparative analyses of tick genomes elucidate their genetic diversity and vector capacities.</title>
        <authorList>
            <person name="Jia N."/>
            <person name="Wang J."/>
            <person name="Shi W."/>
            <person name="Du L."/>
            <person name="Sun Y."/>
            <person name="Zhan W."/>
            <person name="Jiang J."/>
            <person name="Wang Q."/>
            <person name="Zhang B."/>
            <person name="Ji P."/>
            <person name="Sakyi L.B."/>
            <person name="Cui X."/>
            <person name="Yuan T."/>
            <person name="Jiang B."/>
            <person name="Yang W."/>
            <person name="Lam T.T.-Y."/>
            <person name="Chang Q."/>
            <person name="Ding S."/>
            <person name="Wang X."/>
            <person name="Zhu J."/>
            <person name="Ruan X."/>
            <person name="Zhao L."/>
            <person name="Wei J."/>
            <person name="Que T."/>
            <person name="Du C."/>
            <person name="Cheng J."/>
            <person name="Dai P."/>
            <person name="Han X."/>
            <person name="Huang E."/>
            <person name="Gao Y."/>
            <person name="Liu J."/>
            <person name="Shao H."/>
            <person name="Ye R."/>
            <person name="Li L."/>
            <person name="Wei W."/>
            <person name="Wang X."/>
            <person name="Wang C."/>
            <person name="Yang T."/>
            <person name="Huo Q."/>
            <person name="Li W."/>
            <person name="Guo W."/>
            <person name="Chen H."/>
            <person name="Zhou L."/>
            <person name="Ni X."/>
            <person name="Tian J."/>
            <person name="Zhou Y."/>
            <person name="Sheng Y."/>
            <person name="Liu T."/>
            <person name="Pan Y."/>
            <person name="Xia L."/>
            <person name="Li J."/>
            <person name="Zhao F."/>
            <person name="Cao W."/>
        </authorList>
    </citation>
    <scope>NUCLEOTIDE SEQUENCE</scope>
    <source>
        <strain evidence="1">Hyas-2018</strain>
    </source>
</reference>
<proteinExistence type="predicted"/>
<accession>A0ACB7T317</accession>
<gene>
    <name evidence="1" type="ORF">HPB50_020975</name>
</gene>
<organism evidence="1 2">
    <name type="scientific">Hyalomma asiaticum</name>
    <name type="common">Tick</name>
    <dbReference type="NCBI Taxonomy" id="266040"/>
    <lineage>
        <taxon>Eukaryota</taxon>
        <taxon>Metazoa</taxon>
        <taxon>Ecdysozoa</taxon>
        <taxon>Arthropoda</taxon>
        <taxon>Chelicerata</taxon>
        <taxon>Arachnida</taxon>
        <taxon>Acari</taxon>
        <taxon>Parasitiformes</taxon>
        <taxon>Ixodida</taxon>
        <taxon>Ixodoidea</taxon>
        <taxon>Ixodidae</taxon>
        <taxon>Hyalomminae</taxon>
        <taxon>Hyalomma</taxon>
    </lineage>
</organism>
<evidence type="ECO:0000313" key="1">
    <source>
        <dbReference type="EMBL" id="KAH6941611.1"/>
    </source>
</evidence>
<dbReference type="Proteomes" id="UP000821845">
    <property type="component" value="Chromosome 11"/>
</dbReference>
<comment type="caution">
    <text evidence="1">The sequence shown here is derived from an EMBL/GenBank/DDBJ whole genome shotgun (WGS) entry which is preliminary data.</text>
</comment>
<evidence type="ECO:0000313" key="2">
    <source>
        <dbReference type="Proteomes" id="UP000821845"/>
    </source>
</evidence>
<dbReference type="EMBL" id="CM023491">
    <property type="protein sequence ID" value="KAH6941611.1"/>
    <property type="molecule type" value="Genomic_DNA"/>
</dbReference>
<name>A0ACB7T317_HYAAI</name>